<evidence type="ECO:0000313" key="2">
    <source>
        <dbReference type="Proteomes" id="UP000887565"/>
    </source>
</evidence>
<feature type="transmembrane region" description="Helical" evidence="1">
    <location>
        <begin position="52"/>
        <end position="76"/>
    </location>
</feature>
<dbReference type="Proteomes" id="UP000887565">
    <property type="component" value="Unplaced"/>
</dbReference>
<dbReference type="AlphaFoldDB" id="A0A915HV86"/>
<keyword evidence="1" id="KW-0812">Transmembrane</keyword>
<accession>A0A915HV86</accession>
<organism evidence="2 3">
    <name type="scientific">Romanomermis culicivorax</name>
    <name type="common">Nematode worm</name>
    <dbReference type="NCBI Taxonomy" id="13658"/>
    <lineage>
        <taxon>Eukaryota</taxon>
        <taxon>Metazoa</taxon>
        <taxon>Ecdysozoa</taxon>
        <taxon>Nematoda</taxon>
        <taxon>Enoplea</taxon>
        <taxon>Dorylaimia</taxon>
        <taxon>Mermithida</taxon>
        <taxon>Mermithoidea</taxon>
        <taxon>Mermithidae</taxon>
        <taxon>Romanomermis</taxon>
    </lineage>
</organism>
<dbReference type="WBParaSite" id="nRc.2.0.1.t05695-RA">
    <property type="protein sequence ID" value="nRc.2.0.1.t05695-RA"/>
    <property type="gene ID" value="nRc.2.0.1.g05695"/>
</dbReference>
<proteinExistence type="predicted"/>
<keyword evidence="1" id="KW-1133">Transmembrane helix</keyword>
<reference evidence="3" key="1">
    <citation type="submission" date="2022-11" db="UniProtKB">
        <authorList>
            <consortium name="WormBaseParasite"/>
        </authorList>
    </citation>
    <scope>IDENTIFICATION</scope>
</reference>
<keyword evidence="1" id="KW-0472">Membrane</keyword>
<evidence type="ECO:0000313" key="3">
    <source>
        <dbReference type="WBParaSite" id="nRc.2.0.1.t05695-RA"/>
    </source>
</evidence>
<evidence type="ECO:0000256" key="1">
    <source>
        <dbReference type="SAM" id="Phobius"/>
    </source>
</evidence>
<keyword evidence="2" id="KW-1185">Reference proteome</keyword>
<protein>
    <submittedName>
        <fullName evidence="3">Uncharacterized protein</fullName>
    </submittedName>
</protein>
<sequence>MQNTNREKGRLIAVSHFNGEIYSGLPVDSGVCGTTVAINCPASWELITFTELFGGLFAGGFVTGGGTLGGICWTLFCR</sequence>
<name>A0A915HV86_ROMCU</name>